<dbReference type="EMBL" id="UINC01055824">
    <property type="protein sequence ID" value="SVB75153.1"/>
    <property type="molecule type" value="Genomic_DNA"/>
</dbReference>
<dbReference type="Pfam" id="PF01326">
    <property type="entry name" value="PPDK_N"/>
    <property type="match status" value="1"/>
</dbReference>
<evidence type="ECO:0000259" key="1">
    <source>
        <dbReference type="Pfam" id="PF01326"/>
    </source>
</evidence>
<dbReference type="GO" id="GO:0005524">
    <property type="term" value="F:ATP binding"/>
    <property type="evidence" value="ECO:0007669"/>
    <property type="project" value="InterPro"/>
</dbReference>
<dbReference type="InterPro" id="IPR002192">
    <property type="entry name" value="PPDK_AMP/ATP-bd"/>
</dbReference>
<gene>
    <name evidence="2" type="ORF">METZ01_LOCUS228007</name>
</gene>
<dbReference type="PANTHER" id="PTHR22931:SF9">
    <property type="entry name" value="PYRUVATE, PHOSPHATE DIKINASE 1, CHLOROPLASTIC"/>
    <property type="match status" value="1"/>
</dbReference>
<name>A0A382GKK6_9ZZZZ</name>
<dbReference type="InterPro" id="IPR013815">
    <property type="entry name" value="ATP_grasp_subdomain_1"/>
</dbReference>
<evidence type="ECO:0000313" key="2">
    <source>
        <dbReference type="EMBL" id="SVB75153.1"/>
    </source>
</evidence>
<feature type="non-terminal residue" evidence="2">
    <location>
        <position position="157"/>
    </location>
</feature>
<feature type="domain" description="Pyruvate phosphate dikinase AMP/ATP-binding" evidence="1">
    <location>
        <begin position="25"/>
        <end position="62"/>
    </location>
</feature>
<dbReference type="Gene3D" id="3.30.1490.20">
    <property type="entry name" value="ATP-grasp fold, A domain"/>
    <property type="match status" value="1"/>
</dbReference>
<reference evidence="2" key="1">
    <citation type="submission" date="2018-05" db="EMBL/GenBank/DDBJ databases">
        <authorList>
            <person name="Lanie J.A."/>
            <person name="Ng W.-L."/>
            <person name="Kazmierczak K.M."/>
            <person name="Andrzejewski T.M."/>
            <person name="Davidsen T.M."/>
            <person name="Wayne K.J."/>
            <person name="Tettelin H."/>
            <person name="Glass J.I."/>
            <person name="Rusch D."/>
            <person name="Podicherti R."/>
            <person name="Tsui H.-C.T."/>
            <person name="Winkler M.E."/>
        </authorList>
    </citation>
    <scope>NUCLEOTIDE SEQUENCE</scope>
</reference>
<dbReference type="GO" id="GO:0050242">
    <property type="term" value="F:pyruvate, phosphate dikinase activity"/>
    <property type="evidence" value="ECO:0007669"/>
    <property type="project" value="InterPro"/>
</dbReference>
<dbReference type="SUPFAM" id="SSF56059">
    <property type="entry name" value="Glutathione synthetase ATP-binding domain-like"/>
    <property type="match status" value="1"/>
</dbReference>
<protein>
    <recommendedName>
        <fullName evidence="1">Pyruvate phosphate dikinase AMP/ATP-binding domain-containing protein</fullName>
    </recommendedName>
</protein>
<dbReference type="GO" id="GO:0016301">
    <property type="term" value="F:kinase activity"/>
    <property type="evidence" value="ECO:0007669"/>
    <property type="project" value="InterPro"/>
</dbReference>
<sequence length="157" mass="17031">MTLRDTSKQTQWVYSFQTADGDQRNLLGGKGSGLADMTAAGLPVPPGFIITTAACRSYYASGKTMPDEMWAQTLEAMQELEHTTGRFLGVPSNPLLVSVRSGAPVSMPGMMDTVLNLGLNQNVVDGIARRSGNPRFARDLYRRFIQMFGNVVLGIDA</sequence>
<proteinExistence type="predicted"/>
<dbReference type="InterPro" id="IPR010121">
    <property type="entry name" value="Pyruvate_phosphate_dikinase"/>
</dbReference>
<dbReference type="PANTHER" id="PTHR22931">
    <property type="entry name" value="PHOSPHOENOLPYRUVATE DIKINASE-RELATED"/>
    <property type="match status" value="1"/>
</dbReference>
<organism evidence="2">
    <name type="scientific">marine metagenome</name>
    <dbReference type="NCBI Taxonomy" id="408172"/>
    <lineage>
        <taxon>unclassified sequences</taxon>
        <taxon>metagenomes</taxon>
        <taxon>ecological metagenomes</taxon>
    </lineage>
</organism>
<dbReference type="AlphaFoldDB" id="A0A382GKK6"/>
<accession>A0A382GKK6</accession>